<protein>
    <recommendedName>
        <fullName evidence="6">Guanylate cyclase</fullName>
    </recommendedName>
</protein>
<evidence type="ECO:0000313" key="4">
    <source>
        <dbReference type="EMBL" id="ETX03569.1"/>
    </source>
</evidence>
<dbReference type="Gene3D" id="3.30.70.1230">
    <property type="entry name" value="Nucleotide cyclase"/>
    <property type="match status" value="1"/>
</dbReference>
<reference evidence="4 5" key="1">
    <citation type="journal article" date="2014" name="Nature">
        <title>An environmental bacterial taxon with a large and distinct metabolic repertoire.</title>
        <authorList>
            <person name="Wilson M.C."/>
            <person name="Mori T."/>
            <person name="Ruckert C."/>
            <person name="Uria A.R."/>
            <person name="Helf M.J."/>
            <person name="Takada K."/>
            <person name="Gernert C."/>
            <person name="Steffens U.A."/>
            <person name="Heycke N."/>
            <person name="Schmitt S."/>
            <person name="Rinke C."/>
            <person name="Helfrich E.J."/>
            <person name="Brachmann A.O."/>
            <person name="Gurgui C."/>
            <person name="Wakimoto T."/>
            <person name="Kracht M."/>
            <person name="Crusemann M."/>
            <person name="Hentschel U."/>
            <person name="Abe I."/>
            <person name="Matsunaga S."/>
            <person name="Kalinowski J."/>
            <person name="Takeyama H."/>
            <person name="Piel J."/>
        </authorList>
    </citation>
    <scope>NUCLEOTIDE SEQUENCE [LARGE SCALE GENOMIC DNA]</scope>
    <source>
        <strain evidence="5">TSY2</strain>
    </source>
</reference>
<dbReference type="Pfam" id="PF00211">
    <property type="entry name" value="Guanylate_cyc"/>
    <property type="match status" value="1"/>
</dbReference>
<feature type="modified residue" description="4-aspartylphosphate" evidence="1">
    <location>
        <position position="56"/>
    </location>
</feature>
<dbReference type="GO" id="GO:0009190">
    <property type="term" value="P:cyclic nucleotide biosynthetic process"/>
    <property type="evidence" value="ECO:0007669"/>
    <property type="project" value="InterPro"/>
</dbReference>
<dbReference type="PANTHER" id="PTHR43081:SF1">
    <property type="entry name" value="ADENYLATE CYCLASE, TERMINAL-DIFFERENTIATION SPECIFIC"/>
    <property type="match status" value="1"/>
</dbReference>
<keyword evidence="5" id="KW-1185">Reference proteome</keyword>
<name>W4LZP3_9BACT</name>
<organism evidence="4 5">
    <name type="scientific">Candidatus Entotheonella gemina</name>
    <dbReference type="NCBI Taxonomy" id="1429439"/>
    <lineage>
        <taxon>Bacteria</taxon>
        <taxon>Pseudomonadati</taxon>
        <taxon>Nitrospinota/Tectimicrobiota group</taxon>
        <taxon>Candidatus Tectimicrobiota</taxon>
        <taxon>Candidatus Entotheonellia</taxon>
        <taxon>Candidatus Entotheonellales</taxon>
        <taxon>Candidatus Entotheonellaceae</taxon>
        <taxon>Candidatus Entotheonella</taxon>
    </lineage>
</organism>
<dbReference type="Proteomes" id="UP000019140">
    <property type="component" value="Unassembled WGS sequence"/>
</dbReference>
<sequence length="443" mass="48323">MDKFDGALLVVDDSEMNRDMLTRRLVRRGYTVVAAENGRQALDMIAVQAFDLIVLDIMMPGLSGLEVLESLRQRYAPSELPVIMATAKDQSEDIVSALKLGANDYVTKPLDFPVVLARVQTQLSLKRAMQEIQTLAGQLEQRNRFIREIFGQYMSDEIVANLLASPNALELGGARRKVTLLYSDLRGFTAMSERLGPEDVVSLLNRYLGVMIDITQQYRGTIEAFTADAIYVVFGVPVAEADDTERAVACAMAMQLAMIPLNESLIEDGLPAVEMGIGIHTGEAVVGNFGSERRKKYGVIGSHANLAGRIESYTVGGQVLISEETYREIASLAHVGDPIELAAKGVATPVTVYDINGLGGPYNLFLPVSEERLRTLDEAIPLQYTVLIGKHITNVIHEGRLVKLSAQMAEVYADAPVASMDDVRMELTTLQGGGAWPAMSTAR</sequence>
<dbReference type="GO" id="GO:0004016">
    <property type="term" value="F:adenylate cyclase activity"/>
    <property type="evidence" value="ECO:0007669"/>
    <property type="project" value="UniProtKB-ARBA"/>
</dbReference>
<dbReference type="AlphaFoldDB" id="W4LZP3"/>
<dbReference type="Gene3D" id="3.40.50.2300">
    <property type="match status" value="1"/>
</dbReference>
<dbReference type="InterPro" id="IPR029787">
    <property type="entry name" value="Nucleotide_cyclase"/>
</dbReference>
<comment type="caution">
    <text evidence="4">The sequence shown here is derived from an EMBL/GenBank/DDBJ whole genome shotgun (WGS) entry which is preliminary data.</text>
</comment>
<dbReference type="Pfam" id="PF00072">
    <property type="entry name" value="Response_reg"/>
    <property type="match status" value="1"/>
</dbReference>
<evidence type="ECO:0000256" key="1">
    <source>
        <dbReference type="PROSITE-ProRule" id="PRU00169"/>
    </source>
</evidence>
<keyword evidence="1" id="KW-0597">Phosphoprotein</keyword>
<dbReference type="PANTHER" id="PTHR43081">
    <property type="entry name" value="ADENYLATE CYCLASE, TERMINAL-DIFFERENTIATION SPECIFIC-RELATED"/>
    <property type="match status" value="1"/>
</dbReference>
<dbReference type="GO" id="GO:0000160">
    <property type="term" value="P:phosphorelay signal transduction system"/>
    <property type="evidence" value="ECO:0007669"/>
    <property type="project" value="InterPro"/>
</dbReference>
<feature type="domain" description="Response regulatory" evidence="2">
    <location>
        <begin position="7"/>
        <end position="123"/>
    </location>
</feature>
<dbReference type="InterPro" id="IPR050697">
    <property type="entry name" value="Adenylyl/Guanylyl_Cyclase_3/4"/>
</dbReference>
<dbReference type="InterPro" id="IPR001789">
    <property type="entry name" value="Sig_transdc_resp-reg_receiver"/>
</dbReference>
<dbReference type="CDD" id="cd17574">
    <property type="entry name" value="REC_OmpR"/>
    <property type="match status" value="1"/>
</dbReference>
<dbReference type="InterPro" id="IPR011006">
    <property type="entry name" value="CheY-like_superfamily"/>
</dbReference>
<dbReference type="SMART" id="SM00044">
    <property type="entry name" value="CYCc"/>
    <property type="match status" value="1"/>
</dbReference>
<dbReference type="PROSITE" id="PS50110">
    <property type="entry name" value="RESPONSE_REGULATORY"/>
    <property type="match status" value="1"/>
</dbReference>
<dbReference type="SUPFAM" id="SSF52172">
    <property type="entry name" value="CheY-like"/>
    <property type="match status" value="1"/>
</dbReference>
<dbReference type="HOGENOM" id="CLU_000445_110_0_7"/>
<proteinExistence type="predicted"/>
<gene>
    <name evidence="4" type="ORF">ETSY2_33035</name>
</gene>
<dbReference type="PATRIC" id="fig|1429439.4.peg.5594"/>
<dbReference type="SMART" id="SM00448">
    <property type="entry name" value="REC"/>
    <property type="match status" value="1"/>
</dbReference>
<evidence type="ECO:0000313" key="5">
    <source>
        <dbReference type="Proteomes" id="UP000019140"/>
    </source>
</evidence>
<evidence type="ECO:0008006" key="6">
    <source>
        <dbReference type="Google" id="ProtNLM"/>
    </source>
</evidence>
<evidence type="ECO:0000259" key="3">
    <source>
        <dbReference type="PROSITE" id="PS50125"/>
    </source>
</evidence>
<dbReference type="PROSITE" id="PS50125">
    <property type="entry name" value="GUANYLATE_CYCLASE_2"/>
    <property type="match status" value="1"/>
</dbReference>
<evidence type="ECO:0000259" key="2">
    <source>
        <dbReference type="PROSITE" id="PS50110"/>
    </source>
</evidence>
<dbReference type="InterPro" id="IPR001054">
    <property type="entry name" value="A/G_cyclase"/>
</dbReference>
<dbReference type="EMBL" id="AZHX01001412">
    <property type="protein sequence ID" value="ETX03569.1"/>
    <property type="molecule type" value="Genomic_DNA"/>
</dbReference>
<feature type="domain" description="Guanylate cyclase" evidence="3">
    <location>
        <begin position="179"/>
        <end position="311"/>
    </location>
</feature>
<dbReference type="CDD" id="cd07302">
    <property type="entry name" value="CHD"/>
    <property type="match status" value="1"/>
</dbReference>
<accession>W4LZP3</accession>
<dbReference type="SUPFAM" id="SSF55073">
    <property type="entry name" value="Nucleotide cyclase"/>
    <property type="match status" value="1"/>
</dbReference>